<comment type="caution">
    <text evidence="1">The sequence shown here is derived from an EMBL/GenBank/DDBJ whole genome shotgun (WGS) entry which is preliminary data.</text>
</comment>
<proteinExistence type="predicted"/>
<name>A0ACC1X6T2_MELAZ</name>
<keyword evidence="2" id="KW-1185">Reference proteome</keyword>
<dbReference type="Proteomes" id="UP001164539">
    <property type="component" value="Chromosome 11"/>
</dbReference>
<evidence type="ECO:0000313" key="2">
    <source>
        <dbReference type="Proteomes" id="UP001164539"/>
    </source>
</evidence>
<evidence type="ECO:0000313" key="1">
    <source>
        <dbReference type="EMBL" id="KAJ4706399.1"/>
    </source>
</evidence>
<reference evidence="1 2" key="1">
    <citation type="journal article" date="2023" name="Science">
        <title>Complex scaffold remodeling in plant triterpene biosynthesis.</title>
        <authorList>
            <person name="De La Pena R."/>
            <person name="Hodgson H."/>
            <person name="Liu J.C."/>
            <person name="Stephenson M.J."/>
            <person name="Martin A.C."/>
            <person name="Owen C."/>
            <person name="Harkess A."/>
            <person name="Leebens-Mack J."/>
            <person name="Jimenez L.E."/>
            <person name="Osbourn A."/>
            <person name="Sattely E.S."/>
        </authorList>
    </citation>
    <scope>NUCLEOTIDE SEQUENCE [LARGE SCALE GENOMIC DNA]</scope>
    <source>
        <strain evidence="2">cv. JPN11</strain>
        <tissue evidence="1">Leaf</tissue>
    </source>
</reference>
<organism evidence="1 2">
    <name type="scientific">Melia azedarach</name>
    <name type="common">Chinaberry tree</name>
    <dbReference type="NCBI Taxonomy" id="155640"/>
    <lineage>
        <taxon>Eukaryota</taxon>
        <taxon>Viridiplantae</taxon>
        <taxon>Streptophyta</taxon>
        <taxon>Embryophyta</taxon>
        <taxon>Tracheophyta</taxon>
        <taxon>Spermatophyta</taxon>
        <taxon>Magnoliopsida</taxon>
        <taxon>eudicotyledons</taxon>
        <taxon>Gunneridae</taxon>
        <taxon>Pentapetalae</taxon>
        <taxon>rosids</taxon>
        <taxon>malvids</taxon>
        <taxon>Sapindales</taxon>
        <taxon>Meliaceae</taxon>
        <taxon>Melia</taxon>
    </lineage>
</organism>
<protein>
    <submittedName>
        <fullName evidence="1">Protein DYAD</fullName>
    </submittedName>
</protein>
<dbReference type="EMBL" id="CM051404">
    <property type="protein sequence ID" value="KAJ4706399.1"/>
    <property type="molecule type" value="Genomic_DNA"/>
</dbReference>
<sequence>MEEIESCCKLNNAAIGLNEETMYSKRQEEEQQGTENDAAKGTSLARQVLLLASSPMCSSSSTLGHIKVYSYYEIDHAKLPVKAPDQIKLIRIVMVSEKSKTRVGVRFPSVDSVRAHLSEGNCRRELHVKRLPSLDEKYTMEPDVAGEVLYRRVQVDEIGENRNSWSFWVVPSCGVKVVEKKGLCWSELKSTGLVKWGKRKKVQYLGVSRYEEEKSEGGMTIRDCVRGESDEEMESLAEEEEEDLKARNDMSHEVEKNDRKRKRHVAPGSKCEKKKKKKKKKVLKNSSDRWSKERYTMAEVNMLKILKEKGAVYAKPILRPALRTEARKLIGDTGLLDHLLKHMAGKVAPGGQERFRRRHNADGAMEYWLESAELINIRKQAGVQDPYWTPPSGWKPGDSPTQDPVCAREFKQLKDDMAKMGKDMQDLLSKKQEDDLAIVTTPSSCVTSQNFEHDNFLLPLKEMYADLMNKKAKIEVQMMEISRTLCGMEEEMERLKSSVEESNKPAESAPKQLLQMGSNTIPVSVTETEVDQKNKQALLTSDVKQEDDKQGGNNIKTTTKAIPEERTAKIERQRSGFKICKPQGTFLWPNMGMSPRHDKAVVQLEDLFWIPTPPSVSSSTALSSPRHLLSPLSEFGPIPNSPIKPLPERRPVTVTMTAAVTEPSHPLPLEIKTQFEKNTSTAVISTNTTSTKTSDINLNEVPYPLTYQRRSQNETTITDIPCLGFAEKEAETSQREEGERKEILRDCDHKQKGCSSSASSLCLAMGGGPWLALTTPNPPLDSNPRRG</sequence>
<accession>A0ACC1X6T2</accession>
<gene>
    <name evidence="1" type="ORF">OWV82_020050</name>
</gene>